<accession>A0A370XAW5</accession>
<dbReference type="InterPro" id="IPR036388">
    <property type="entry name" value="WH-like_DNA-bd_sf"/>
</dbReference>
<proteinExistence type="inferred from homology"/>
<keyword evidence="8" id="KW-1185">Reference proteome</keyword>
<reference evidence="7 8" key="1">
    <citation type="submission" date="2018-07" db="EMBL/GenBank/DDBJ databases">
        <title>Dyella monticola sp. nov. and Dyella psychrodurans sp. nov. isolated from monsoon evergreen broad-leaved forest soil of Dinghu Mountain, China.</title>
        <authorList>
            <person name="Gao Z."/>
            <person name="Qiu L."/>
        </authorList>
    </citation>
    <scope>NUCLEOTIDE SEQUENCE [LARGE SCALE GENOMIC DNA]</scope>
    <source>
        <strain evidence="7 8">4MSK11</strain>
    </source>
</reference>
<dbReference type="OrthoDB" id="9797134at2"/>
<dbReference type="InterPro" id="IPR014284">
    <property type="entry name" value="RNA_pol_sigma-70_dom"/>
</dbReference>
<dbReference type="Pfam" id="PF08281">
    <property type="entry name" value="Sigma70_r4_2"/>
    <property type="match status" value="1"/>
</dbReference>
<protein>
    <submittedName>
        <fullName evidence="7">RNA polymerase subunit sigma</fullName>
    </submittedName>
</protein>
<dbReference type="Gene3D" id="1.10.10.10">
    <property type="entry name" value="Winged helix-like DNA-binding domain superfamily/Winged helix DNA-binding domain"/>
    <property type="match status" value="1"/>
</dbReference>
<dbReference type="PANTHER" id="PTHR43133:SF25">
    <property type="entry name" value="RNA POLYMERASE SIGMA FACTOR RFAY-RELATED"/>
    <property type="match status" value="1"/>
</dbReference>
<evidence type="ECO:0000256" key="1">
    <source>
        <dbReference type="ARBA" id="ARBA00010641"/>
    </source>
</evidence>
<dbReference type="RefSeq" id="WP_115477574.1">
    <property type="nucleotide sequence ID" value="NZ_QRBF01000002.1"/>
</dbReference>
<comment type="caution">
    <text evidence="7">The sequence shown here is derived from an EMBL/GenBank/DDBJ whole genome shotgun (WGS) entry which is preliminary data.</text>
</comment>
<dbReference type="Gene3D" id="1.10.1740.10">
    <property type="match status" value="1"/>
</dbReference>
<comment type="similarity">
    <text evidence="1">Belongs to the sigma-70 factor family. ECF subfamily.</text>
</comment>
<dbReference type="InterPro" id="IPR013324">
    <property type="entry name" value="RNA_pol_sigma_r3/r4-like"/>
</dbReference>
<gene>
    <name evidence="7" type="ORF">DWU99_08515</name>
</gene>
<evidence type="ECO:0000256" key="4">
    <source>
        <dbReference type="ARBA" id="ARBA00023163"/>
    </source>
</evidence>
<keyword evidence="3" id="KW-0731">Sigma factor</keyword>
<sequence>MPADFHRIASGRPAAGSTSFEAQVLPYLDAAYNLARWLARDDADAQDVVQEAMLRAFRYFDSFRGGDARVWLLAIVRNTFYSLRMKVPPDGMQETFDDDAHAVVDEQPTPEARMLIALDVGALQKALENLPHPLRETIVLRELEECSYKEIASITGQKIGTVMSRLARARERLRAELTRHSTEVRRHDVQ</sequence>
<feature type="domain" description="RNA polymerase sigma factor 70 region 4 type 2" evidence="6">
    <location>
        <begin position="122"/>
        <end position="173"/>
    </location>
</feature>
<keyword evidence="2" id="KW-0805">Transcription regulation</keyword>
<name>A0A370XAW5_9GAMM</name>
<dbReference type="SUPFAM" id="SSF88946">
    <property type="entry name" value="Sigma2 domain of RNA polymerase sigma factors"/>
    <property type="match status" value="1"/>
</dbReference>
<dbReference type="InterPro" id="IPR039425">
    <property type="entry name" value="RNA_pol_sigma-70-like"/>
</dbReference>
<dbReference type="PANTHER" id="PTHR43133">
    <property type="entry name" value="RNA POLYMERASE ECF-TYPE SIGMA FACTO"/>
    <property type="match status" value="1"/>
</dbReference>
<dbReference type="GO" id="GO:0003677">
    <property type="term" value="F:DNA binding"/>
    <property type="evidence" value="ECO:0007669"/>
    <property type="project" value="InterPro"/>
</dbReference>
<dbReference type="NCBIfam" id="TIGR02937">
    <property type="entry name" value="sigma70-ECF"/>
    <property type="match status" value="1"/>
</dbReference>
<dbReference type="InterPro" id="IPR007627">
    <property type="entry name" value="RNA_pol_sigma70_r2"/>
</dbReference>
<dbReference type="InterPro" id="IPR013325">
    <property type="entry name" value="RNA_pol_sigma_r2"/>
</dbReference>
<evidence type="ECO:0000313" key="8">
    <source>
        <dbReference type="Proteomes" id="UP000255334"/>
    </source>
</evidence>
<dbReference type="GO" id="GO:0006352">
    <property type="term" value="P:DNA-templated transcription initiation"/>
    <property type="evidence" value="ECO:0007669"/>
    <property type="project" value="InterPro"/>
</dbReference>
<evidence type="ECO:0000259" key="6">
    <source>
        <dbReference type="Pfam" id="PF08281"/>
    </source>
</evidence>
<dbReference type="GO" id="GO:0016987">
    <property type="term" value="F:sigma factor activity"/>
    <property type="evidence" value="ECO:0007669"/>
    <property type="project" value="UniProtKB-KW"/>
</dbReference>
<evidence type="ECO:0000256" key="2">
    <source>
        <dbReference type="ARBA" id="ARBA00023015"/>
    </source>
</evidence>
<dbReference type="Proteomes" id="UP000255334">
    <property type="component" value="Unassembled WGS sequence"/>
</dbReference>
<evidence type="ECO:0000256" key="3">
    <source>
        <dbReference type="ARBA" id="ARBA00023082"/>
    </source>
</evidence>
<dbReference type="AlphaFoldDB" id="A0A370XAW5"/>
<dbReference type="EMBL" id="QRBF01000002">
    <property type="protein sequence ID" value="RDS85536.1"/>
    <property type="molecule type" value="Genomic_DNA"/>
</dbReference>
<dbReference type="SUPFAM" id="SSF88659">
    <property type="entry name" value="Sigma3 and sigma4 domains of RNA polymerase sigma factors"/>
    <property type="match status" value="1"/>
</dbReference>
<feature type="domain" description="RNA polymerase sigma-70 region 2" evidence="5">
    <location>
        <begin position="27"/>
        <end position="82"/>
    </location>
</feature>
<organism evidence="7 8">
    <name type="scientific">Dyella psychrodurans</name>
    <dbReference type="NCBI Taxonomy" id="1927960"/>
    <lineage>
        <taxon>Bacteria</taxon>
        <taxon>Pseudomonadati</taxon>
        <taxon>Pseudomonadota</taxon>
        <taxon>Gammaproteobacteria</taxon>
        <taxon>Lysobacterales</taxon>
        <taxon>Rhodanobacteraceae</taxon>
        <taxon>Dyella</taxon>
    </lineage>
</organism>
<keyword evidence="4" id="KW-0804">Transcription</keyword>
<evidence type="ECO:0000313" key="7">
    <source>
        <dbReference type="EMBL" id="RDS85536.1"/>
    </source>
</evidence>
<dbReference type="InterPro" id="IPR013249">
    <property type="entry name" value="RNA_pol_sigma70_r4_t2"/>
</dbReference>
<evidence type="ECO:0000259" key="5">
    <source>
        <dbReference type="Pfam" id="PF04542"/>
    </source>
</evidence>
<dbReference type="Pfam" id="PF04542">
    <property type="entry name" value="Sigma70_r2"/>
    <property type="match status" value="1"/>
</dbReference>